<comment type="caution">
    <text evidence="4">The sequence shown here is derived from an EMBL/GenBank/DDBJ whole genome shotgun (WGS) entry which is preliminary data.</text>
</comment>
<comment type="similarity">
    <text evidence="1">Belongs to the bacterial ribosomal protein bL28 family.</text>
</comment>
<keyword evidence="3" id="KW-0687">Ribonucleoprotein</keyword>
<gene>
    <name evidence="4" type="ORF">AUJ29_03340</name>
</gene>
<dbReference type="InterPro" id="IPR050096">
    <property type="entry name" value="Bacterial_rp_bL28"/>
</dbReference>
<dbReference type="Pfam" id="PF00830">
    <property type="entry name" value="Ribosomal_L28"/>
    <property type="match status" value="1"/>
</dbReference>
<dbReference type="Gene3D" id="2.30.170.40">
    <property type="entry name" value="Ribosomal protein L28/L24"/>
    <property type="match status" value="1"/>
</dbReference>
<evidence type="ECO:0000313" key="4">
    <source>
        <dbReference type="EMBL" id="OIO15921.1"/>
    </source>
</evidence>
<evidence type="ECO:0000256" key="2">
    <source>
        <dbReference type="ARBA" id="ARBA00022980"/>
    </source>
</evidence>
<dbReference type="PANTHER" id="PTHR39080:SF1">
    <property type="entry name" value="LARGE RIBOSOMAL SUBUNIT PROTEIN BL28A"/>
    <property type="match status" value="1"/>
</dbReference>
<dbReference type="SUPFAM" id="SSF143800">
    <property type="entry name" value="L28p-like"/>
    <property type="match status" value="1"/>
</dbReference>
<sequence length="59" mass="6807">MSRICDICGRGPQKAIQISHARNKTITRKFLNLQSRTFDGKKKKVCTRCLRTMKKNLLA</sequence>
<reference evidence="4" key="1">
    <citation type="journal article" date="2016" name="Environ. Microbiol.">
        <title>Genomic resolution of a cold subsurface aquifer community provides metabolic insights for novel microbes adapted to high CO concentrations.</title>
        <authorList>
            <person name="Probst A.J."/>
            <person name="Castelle C.J."/>
            <person name="Singh A."/>
            <person name="Brown C.T."/>
            <person name="Anantharaman K."/>
            <person name="Sharon I."/>
            <person name="Hug L.A."/>
            <person name="Burstein D."/>
            <person name="Emerson J.B."/>
            <person name="Thomas B.C."/>
            <person name="Banfield J.F."/>
        </authorList>
    </citation>
    <scope>NUCLEOTIDE SEQUENCE [LARGE SCALE GENOMIC DNA]</scope>
    <source>
        <strain evidence="4">CG1_02_38_13</strain>
    </source>
</reference>
<accession>A0A1J4TXM0</accession>
<proteinExistence type="inferred from homology"/>
<organism evidence="4 5">
    <name type="scientific">Candidatus Kuenenbacteria bacterium CG1_02_38_13</name>
    <dbReference type="NCBI Taxonomy" id="1805235"/>
    <lineage>
        <taxon>Bacteria</taxon>
        <taxon>Candidatus Kueneniibacteriota</taxon>
    </lineage>
</organism>
<dbReference type="EMBL" id="MNVB01000072">
    <property type="protein sequence ID" value="OIO15921.1"/>
    <property type="molecule type" value="Genomic_DNA"/>
</dbReference>
<evidence type="ECO:0008006" key="6">
    <source>
        <dbReference type="Google" id="ProtNLM"/>
    </source>
</evidence>
<keyword evidence="2" id="KW-0689">Ribosomal protein</keyword>
<evidence type="ECO:0000256" key="1">
    <source>
        <dbReference type="ARBA" id="ARBA00008760"/>
    </source>
</evidence>
<evidence type="ECO:0000313" key="5">
    <source>
        <dbReference type="Proteomes" id="UP000182465"/>
    </source>
</evidence>
<dbReference type="Proteomes" id="UP000182465">
    <property type="component" value="Unassembled WGS sequence"/>
</dbReference>
<dbReference type="InterPro" id="IPR026569">
    <property type="entry name" value="Ribosomal_bL28"/>
</dbReference>
<protein>
    <recommendedName>
        <fullName evidence="6">50S ribosomal protein L28</fullName>
    </recommendedName>
</protein>
<evidence type="ECO:0000256" key="3">
    <source>
        <dbReference type="ARBA" id="ARBA00023274"/>
    </source>
</evidence>
<dbReference type="GO" id="GO:0003735">
    <property type="term" value="F:structural constituent of ribosome"/>
    <property type="evidence" value="ECO:0007669"/>
    <property type="project" value="InterPro"/>
</dbReference>
<dbReference type="GO" id="GO:1990904">
    <property type="term" value="C:ribonucleoprotein complex"/>
    <property type="evidence" value="ECO:0007669"/>
    <property type="project" value="UniProtKB-KW"/>
</dbReference>
<dbReference type="InterPro" id="IPR037147">
    <property type="entry name" value="Ribosomal_bL28_sf"/>
</dbReference>
<dbReference type="GO" id="GO:0005840">
    <property type="term" value="C:ribosome"/>
    <property type="evidence" value="ECO:0007669"/>
    <property type="project" value="UniProtKB-KW"/>
</dbReference>
<dbReference type="AlphaFoldDB" id="A0A1J4TXM0"/>
<name>A0A1J4TXM0_9BACT</name>
<dbReference type="InterPro" id="IPR034704">
    <property type="entry name" value="Ribosomal_bL28/bL31-like_sf"/>
</dbReference>
<dbReference type="PANTHER" id="PTHR39080">
    <property type="entry name" value="50S RIBOSOMAL PROTEIN L28"/>
    <property type="match status" value="1"/>
</dbReference>